<dbReference type="Gene3D" id="3.40.50.300">
    <property type="entry name" value="P-loop containing nucleotide triphosphate hydrolases"/>
    <property type="match status" value="1"/>
</dbReference>
<evidence type="ECO:0000313" key="4">
    <source>
        <dbReference type="Proteomes" id="UP000050421"/>
    </source>
</evidence>
<dbReference type="InterPro" id="IPR011579">
    <property type="entry name" value="ATPase_dom"/>
</dbReference>
<dbReference type="InterPro" id="IPR004256">
    <property type="entry name" value="DUF234"/>
</dbReference>
<comment type="caution">
    <text evidence="3">The sequence shown here is derived from an EMBL/GenBank/DDBJ whole genome shotgun (WGS) entry which is preliminary data.</text>
</comment>
<dbReference type="InterPro" id="IPR027417">
    <property type="entry name" value="P-loop_NTPase"/>
</dbReference>
<dbReference type="STRING" id="1305737.GCA_000526355_03104"/>
<dbReference type="GO" id="GO:0005524">
    <property type="term" value="F:ATP binding"/>
    <property type="evidence" value="ECO:0007669"/>
    <property type="project" value="InterPro"/>
</dbReference>
<dbReference type="EMBL" id="LJXT01000031">
    <property type="protein sequence ID" value="KPQ17432.1"/>
    <property type="molecule type" value="Genomic_DNA"/>
</dbReference>
<dbReference type="Proteomes" id="UP000050421">
    <property type="component" value="Unassembled WGS sequence"/>
</dbReference>
<reference evidence="3 4" key="1">
    <citation type="submission" date="2015-09" db="EMBL/GenBank/DDBJ databases">
        <title>Identification and resolution of microdiversity through metagenomic sequencing of parallel consortia.</title>
        <authorList>
            <person name="Nelson W.C."/>
            <person name="Romine M.F."/>
            <person name="Lindemann S.R."/>
        </authorList>
    </citation>
    <scope>NUCLEOTIDE SEQUENCE [LARGE SCALE GENOMIC DNA]</scope>
    <source>
        <strain evidence="3">HL-49</strain>
    </source>
</reference>
<dbReference type="SUPFAM" id="SSF52540">
    <property type="entry name" value="P-loop containing nucleoside triphosphate hydrolases"/>
    <property type="match status" value="1"/>
</dbReference>
<feature type="domain" description="DUF234" evidence="2">
    <location>
        <begin position="317"/>
        <end position="402"/>
    </location>
</feature>
<dbReference type="Pfam" id="PF03008">
    <property type="entry name" value="DUF234"/>
    <property type="match status" value="1"/>
</dbReference>
<organism evidence="3 4">
    <name type="scientific">Algoriphagus marincola HL-49</name>
    <dbReference type="NCBI Taxonomy" id="1305737"/>
    <lineage>
        <taxon>Bacteria</taxon>
        <taxon>Pseudomonadati</taxon>
        <taxon>Bacteroidota</taxon>
        <taxon>Cytophagia</taxon>
        <taxon>Cytophagales</taxon>
        <taxon>Cyclobacteriaceae</taxon>
        <taxon>Algoriphagus</taxon>
    </lineage>
</organism>
<gene>
    <name evidence="3" type="ORF">HLUCCX10_06540</name>
</gene>
<evidence type="ECO:0000259" key="1">
    <source>
        <dbReference type="Pfam" id="PF01637"/>
    </source>
</evidence>
<proteinExistence type="predicted"/>
<dbReference type="PANTHER" id="PTHR34704">
    <property type="entry name" value="ATPASE"/>
    <property type="match status" value="1"/>
</dbReference>
<name>A0A0P7XL86_9BACT</name>
<protein>
    <submittedName>
        <fullName evidence="3">Putative ATPase (AAA+ superfamily)</fullName>
    </submittedName>
</protein>
<evidence type="ECO:0000259" key="2">
    <source>
        <dbReference type="Pfam" id="PF03008"/>
    </source>
</evidence>
<dbReference type="OrthoDB" id="9813134at2"/>
<dbReference type="PATRIC" id="fig|1305737.6.peg.1971"/>
<evidence type="ECO:0000313" key="3">
    <source>
        <dbReference type="EMBL" id="KPQ17432.1"/>
    </source>
</evidence>
<sequence>MKFYNREKELDFLKVIRNKSLKIAQMTVVTGRRRIGKTLLLRKSTQGEKSAYLFVAKKSETLLVEEFLQTINENFNIPIYGQIKSFSALFRMLMDWSIQEPFTLILDEFQEFYTVNPSVYSEMQAIWDEKKSVAKINLILCGSIYSLMNKIFESQKEPLFGRATARLQVRPFELDILKKILLDYQPNFEKKDLLSFYAFTGGVAKYVEQFVDSGALDQTSMISMILQENSLFIQEGKNVLIEEFGRDYSTYFSILSLIASSKTSRPEIESILEMSVGGFLDKLENQFGIIKKVRPLFSKPGSRKFKYRIEDNFLNFWFRFIYKNQSAIEIENFDYVKKIVDRDISSYLGPVLEKYFLQKLKESKAYSTIGSYWDGKSENEIDIIAINELEQTLFIAEAKLNREKYSEDLLRKKAKNILQKFKGYSVEFACLSLSDL</sequence>
<dbReference type="eggNOG" id="COG1672">
    <property type="taxonomic scope" value="Bacteria"/>
</dbReference>
<accession>A0A0P7XL86</accession>
<dbReference type="Pfam" id="PF01637">
    <property type="entry name" value="ATPase_2"/>
    <property type="match status" value="1"/>
</dbReference>
<dbReference type="AlphaFoldDB" id="A0A0P7XL86"/>
<feature type="domain" description="ATPase" evidence="1">
    <location>
        <begin position="3"/>
        <end position="210"/>
    </location>
</feature>
<dbReference type="PANTHER" id="PTHR34704:SF1">
    <property type="entry name" value="ATPASE"/>
    <property type="match status" value="1"/>
</dbReference>